<dbReference type="OrthoDB" id="7480149at2759"/>
<dbReference type="Proteomes" id="UP000838878">
    <property type="component" value="Chromosome 3"/>
</dbReference>
<keyword evidence="2" id="KW-1185">Reference proteome</keyword>
<evidence type="ECO:0000313" key="2">
    <source>
        <dbReference type="Proteomes" id="UP000838878"/>
    </source>
</evidence>
<accession>A0A8J9YDV1</accession>
<reference evidence="1" key="1">
    <citation type="submission" date="2021-12" db="EMBL/GenBank/DDBJ databases">
        <authorList>
            <person name="Martin H S."/>
        </authorList>
    </citation>
    <scope>NUCLEOTIDE SEQUENCE</scope>
</reference>
<protein>
    <submittedName>
        <fullName evidence="1">Uncharacterized protein</fullName>
    </submittedName>
</protein>
<proteinExistence type="predicted"/>
<dbReference type="AlphaFoldDB" id="A0A8J9YDV1"/>
<evidence type="ECO:0000313" key="1">
    <source>
        <dbReference type="EMBL" id="CAH0722641.1"/>
    </source>
</evidence>
<name>A0A8J9YDV1_9NEOP</name>
<feature type="non-terminal residue" evidence="1">
    <location>
        <position position="93"/>
    </location>
</feature>
<gene>
    <name evidence="1" type="ORF">BINO364_LOCUS8571</name>
</gene>
<organism evidence="1 2">
    <name type="scientific">Brenthis ino</name>
    <name type="common">lesser marbled fritillary</name>
    <dbReference type="NCBI Taxonomy" id="405034"/>
    <lineage>
        <taxon>Eukaryota</taxon>
        <taxon>Metazoa</taxon>
        <taxon>Ecdysozoa</taxon>
        <taxon>Arthropoda</taxon>
        <taxon>Hexapoda</taxon>
        <taxon>Insecta</taxon>
        <taxon>Pterygota</taxon>
        <taxon>Neoptera</taxon>
        <taxon>Endopterygota</taxon>
        <taxon>Lepidoptera</taxon>
        <taxon>Glossata</taxon>
        <taxon>Ditrysia</taxon>
        <taxon>Papilionoidea</taxon>
        <taxon>Nymphalidae</taxon>
        <taxon>Heliconiinae</taxon>
        <taxon>Argynnini</taxon>
        <taxon>Brenthis</taxon>
    </lineage>
</organism>
<dbReference type="EMBL" id="OV170223">
    <property type="protein sequence ID" value="CAH0722641.1"/>
    <property type="molecule type" value="Genomic_DNA"/>
</dbReference>
<sequence>MCIIIPHLTVIYRHNRAPLKNIIVRVQDTIWPLWPSTMSKDINGQVIVTDGMLLRWGSLAGGGGPPAQPAPRPSHIVPRPRSRAITRAIRCWV</sequence>